<accession>A0ABX1I8L8</accession>
<keyword evidence="7" id="KW-1185">Reference proteome</keyword>
<comment type="caution">
    <text evidence="6">The sequence shown here is derived from an EMBL/GenBank/DDBJ whole genome shotgun (WGS) entry which is preliminary data.</text>
</comment>
<evidence type="ECO:0000256" key="5">
    <source>
        <dbReference type="SAM" id="MobiDB-lite"/>
    </source>
</evidence>
<evidence type="ECO:0000256" key="4">
    <source>
        <dbReference type="SAM" id="Coils"/>
    </source>
</evidence>
<dbReference type="EMBL" id="JAAXKX010000016">
    <property type="protein sequence ID" value="NKN33907.1"/>
    <property type="molecule type" value="Genomic_DNA"/>
</dbReference>
<evidence type="ECO:0000313" key="7">
    <source>
        <dbReference type="Proteomes" id="UP000740754"/>
    </source>
</evidence>
<evidence type="ECO:0000313" key="6">
    <source>
        <dbReference type="EMBL" id="NKN33907.1"/>
    </source>
</evidence>
<proteinExistence type="predicted"/>
<gene>
    <name evidence="6" type="primary">phaE</name>
    <name evidence="6" type="ORF">HF203_11810</name>
</gene>
<feature type="compositionally biased region" description="Low complexity" evidence="5">
    <location>
        <begin position="327"/>
        <end position="339"/>
    </location>
</feature>
<dbReference type="InterPro" id="IPR010123">
    <property type="entry name" value="PHA_synth_III_E"/>
</dbReference>
<dbReference type="Pfam" id="PF09712">
    <property type="entry name" value="PHA_synth_III_E"/>
    <property type="match status" value="1"/>
</dbReference>
<feature type="coiled-coil region" evidence="4">
    <location>
        <begin position="288"/>
        <end position="315"/>
    </location>
</feature>
<sequence length="355" mass="40691">MSKGIFFNDDWLELQRKYWDDWTEMSRKAMGMPEHDKPTNAWSEAMEQWWRALSPAAPDSGRAFMDKLIEQGRTLFGMGEQFVNGGPDPKDPVGAWFKAVEEMQRRFTGSGESDNEALKRMTAFWELPLDNWQRMMSSLSPVPGDFLRNMPHDQLKDRLDQALSAPGLGYTREEQAQYQDLLRGSMEYQAALQEYTGFYSRLGMKSVERMASFLQGVVDSGKTIDSARALYDNWVSCCESVYAEEVATPEYARLHGRLINAQMRLKKRMSVIVDENLGALNMPTRSELRTLQDRLQETRRENKQLRCRLYQLEKRVEAAHGTAAKEPATALKRAPTTRKTTTRKKTTAKSTPSDS</sequence>
<protein>
    <recommendedName>
        <fullName evidence="2">Poly(3-hydroxyalkanoate) polymerase subunit PhaE</fullName>
    </recommendedName>
</protein>
<dbReference type="RefSeq" id="WP_168669947.1">
    <property type="nucleotide sequence ID" value="NZ_JAAXKX010000016.1"/>
</dbReference>
<keyword evidence="4" id="KW-0175">Coiled coil</keyword>
<organism evidence="6 7">
    <name type="scientific">Marichromatium bheemlicum</name>
    <dbReference type="NCBI Taxonomy" id="365339"/>
    <lineage>
        <taxon>Bacteria</taxon>
        <taxon>Pseudomonadati</taxon>
        <taxon>Pseudomonadota</taxon>
        <taxon>Gammaproteobacteria</taxon>
        <taxon>Chromatiales</taxon>
        <taxon>Chromatiaceae</taxon>
        <taxon>Marichromatium</taxon>
    </lineage>
</organism>
<name>A0ABX1I8L8_9GAMM</name>
<dbReference type="NCBIfam" id="TIGR01834">
    <property type="entry name" value="PHA_synth_III_E"/>
    <property type="match status" value="1"/>
</dbReference>
<evidence type="ECO:0000256" key="3">
    <source>
        <dbReference type="ARBA" id="ARBA00022752"/>
    </source>
</evidence>
<evidence type="ECO:0000256" key="1">
    <source>
        <dbReference type="ARBA" id="ARBA00004683"/>
    </source>
</evidence>
<keyword evidence="3" id="KW-0583">PHB biosynthesis</keyword>
<dbReference type="Proteomes" id="UP000740754">
    <property type="component" value="Unassembled WGS sequence"/>
</dbReference>
<comment type="pathway">
    <text evidence="1">Biopolymer metabolism; poly-(R)-3-hydroxybutanoate biosynthesis.</text>
</comment>
<feature type="region of interest" description="Disordered" evidence="5">
    <location>
        <begin position="318"/>
        <end position="355"/>
    </location>
</feature>
<evidence type="ECO:0000256" key="2">
    <source>
        <dbReference type="ARBA" id="ARBA00019066"/>
    </source>
</evidence>
<reference evidence="6 7" key="1">
    <citation type="submission" date="2020-04" db="EMBL/GenBank/DDBJ databases">
        <title>Draft Whole-Genome sequence of Marichromatium bheemlicum DSM 18632, type strain.</title>
        <authorList>
            <person name="Kyndt J.A."/>
            <person name="Meyer T.E."/>
        </authorList>
    </citation>
    <scope>NUCLEOTIDE SEQUENCE [LARGE SCALE GENOMIC DNA]</scope>
    <source>
        <strain evidence="6 7">DSM 18632</strain>
    </source>
</reference>